<dbReference type="InterPro" id="IPR011625">
    <property type="entry name" value="A2M_N_BRD"/>
</dbReference>
<dbReference type="Pfam" id="PF07678">
    <property type="entry name" value="TED_complement"/>
    <property type="match status" value="1"/>
</dbReference>
<dbReference type="SMART" id="SM01359">
    <property type="entry name" value="A2M_N_2"/>
    <property type="match status" value="1"/>
</dbReference>
<gene>
    <name evidence="7" type="ORF">MMEN_LOCUS19736</name>
</gene>
<dbReference type="InterPro" id="IPR001134">
    <property type="entry name" value="Netrin_domain"/>
</dbReference>
<dbReference type="Gene3D" id="2.60.120.1540">
    <property type="match status" value="1"/>
</dbReference>
<dbReference type="InterPro" id="IPR041555">
    <property type="entry name" value="MG3"/>
</dbReference>
<dbReference type="InterPro" id="IPR002890">
    <property type="entry name" value="MG2"/>
</dbReference>
<keyword evidence="4" id="KW-0472">Membrane</keyword>
<dbReference type="SUPFAM" id="SSF47686">
    <property type="entry name" value="Anaphylotoxins (complement system)"/>
    <property type="match status" value="1"/>
</dbReference>
<evidence type="ECO:0000259" key="6">
    <source>
        <dbReference type="PROSITE" id="PS50189"/>
    </source>
</evidence>
<feature type="domain" description="Anaphylatoxin-like" evidence="5">
    <location>
        <begin position="724"/>
        <end position="762"/>
    </location>
</feature>
<dbReference type="InterPro" id="IPR009048">
    <property type="entry name" value="A-macroglobulin_rcpt-bd"/>
</dbReference>
<evidence type="ECO:0000313" key="7">
    <source>
        <dbReference type="EMBL" id="CAG6015653.1"/>
    </source>
</evidence>
<organism evidence="7 8">
    <name type="scientific">Menidia menidia</name>
    <name type="common">Atlantic silverside</name>
    <dbReference type="NCBI Taxonomy" id="238744"/>
    <lineage>
        <taxon>Eukaryota</taxon>
        <taxon>Metazoa</taxon>
        <taxon>Chordata</taxon>
        <taxon>Craniata</taxon>
        <taxon>Vertebrata</taxon>
        <taxon>Euteleostomi</taxon>
        <taxon>Actinopterygii</taxon>
        <taxon>Neopterygii</taxon>
        <taxon>Teleostei</taxon>
        <taxon>Neoteleostei</taxon>
        <taxon>Acanthomorphata</taxon>
        <taxon>Ovalentaria</taxon>
        <taxon>Atherinomorphae</taxon>
        <taxon>Atheriniformes</taxon>
        <taxon>Atherinopsidae</taxon>
        <taxon>Menidiinae</taxon>
        <taxon>Menidia</taxon>
    </lineage>
</organism>
<dbReference type="InterPro" id="IPR018933">
    <property type="entry name" value="Netrin_module_non-TIMP"/>
</dbReference>
<dbReference type="FunFam" id="2.40.50.120:FF:000013">
    <property type="entry name" value="Complement C3"/>
    <property type="match status" value="1"/>
</dbReference>
<evidence type="ECO:0000313" key="8">
    <source>
        <dbReference type="Proteomes" id="UP000677803"/>
    </source>
</evidence>
<keyword evidence="4" id="KW-1133">Transmembrane helix</keyword>
<dbReference type="Gene3D" id="2.60.40.10">
    <property type="entry name" value="Immunoglobulins"/>
    <property type="match status" value="2"/>
</dbReference>
<dbReference type="InterPro" id="IPR013783">
    <property type="entry name" value="Ig-like_fold"/>
</dbReference>
<dbReference type="InterPro" id="IPR018081">
    <property type="entry name" value="Anaphylatoxin_comp_syst"/>
</dbReference>
<dbReference type="PANTHER" id="PTHR11412:SF144">
    <property type="entry name" value="COMPLEMENT C4-B"/>
    <property type="match status" value="1"/>
</dbReference>
<dbReference type="SUPFAM" id="SSF49410">
    <property type="entry name" value="Alpha-macroglobulin receptor domain"/>
    <property type="match status" value="1"/>
</dbReference>
<comment type="subcellular location">
    <subcellularLocation>
        <location evidence="1">Secreted</location>
    </subcellularLocation>
</comment>
<dbReference type="PROSITE" id="PS01178">
    <property type="entry name" value="ANAPHYLATOXIN_2"/>
    <property type="match status" value="1"/>
</dbReference>
<dbReference type="Gene3D" id="1.50.10.20">
    <property type="match status" value="1"/>
</dbReference>
<feature type="non-terminal residue" evidence="7">
    <location>
        <position position="1"/>
    </location>
</feature>
<dbReference type="OrthoDB" id="6359008at2759"/>
<dbReference type="Gene3D" id="2.40.50.120">
    <property type="match status" value="1"/>
</dbReference>
<dbReference type="Pfam" id="PF17791">
    <property type="entry name" value="MG3"/>
    <property type="match status" value="1"/>
</dbReference>
<dbReference type="Gene3D" id="2.20.130.20">
    <property type="match status" value="1"/>
</dbReference>
<reference evidence="7" key="1">
    <citation type="submission" date="2021-05" db="EMBL/GenBank/DDBJ databases">
        <authorList>
            <person name="Tigano A."/>
        </authorList>
    </citation>
    <scope>NUCLEOTIDE SEQUENCE</scope>
</reference>
<dbReference type="Pfam" id="PF07677">
    <property type="entry name" value="A2M_recep"/>
    <property type="match status" value="1"/>
</dbReference>
<dbReference type="SMART" id="SM00643">
    <property type="entry name" value="C345C"/>
    <property type="match status" value="1"/>
</dbReference>
<dbReference type="SMART" id="SM01360">
    <property type="entry name" value="A2M"/>
    <property type="match status" value="1"/>
</dbReference>
<dbReference type="InterPro" id="IPR001599">
    <property type="entry name" value="Macroglobln_a2"/>
</dbReference>
<keyword evidence="4" id="KW-0812">Transmembrane</keyword>
<dbReference type="Pfam" id="PF17789">
    <property type="entry name" value="MG4"/>
    <property type="match status" value="1"/>
</dbReference>
<dbReference type="Gene3D" id="2.60.40.1930">
    <property type="match status" value="3"/>
</dbReference>
<dbReference type="InterPro" id="IPR008930">
    <property type="entry name" value="Terpenoid_cyclase/PrenylTrfase"/>
</dbReference>
<dbReference type="InterPro" id="IPR011626">
    <property type="entry name" value="Alpha-macroglobulin_TED"/>
</dbReference>
<dbReference type="Gene3D" id="2.60.40.690">
    <property type="entry name" value="Alpha-macroglobulin, receptor-binding domain"/>
    <property type="match status" value="1"/>
</dbReference>
<evidence type="ECO:0000256" key="2">
    <source>
        <dbReference type="ARBA" id="ARBA00022525"/>
    </source>
</evidence>
<keyword evidence="3" id="KW-1015">Disulfide bond</keyword>
<evidence type="ECO:0000256" key="3">
    <source>
        <dbReference type="ARBA" id="ARBA00023157"/>
    </source>
</evidence>
<dbReference type="InterPro" id="IPR000020">
    <property type="entry name" value="Anaphylatoxin/fibulin"/>
</dbReference>
<dbReference type="InterPro" id="IPR047565">
    <property type="entry name" value="Alpha-macroglob_thiol-ester_cl"/>
</dbReference>
<keyword evidence="8" id="KW-1185">Reference proteome</keyword>
<dbReference type="InterPro" id="IPR008993">
    <property type="entry name" value="TIMP-like_OB-fold"/>
</dbReference>
<dbReference type="Gene3D" id="6.20.50.160">
    <property type="match status" value="1"/>
</dbReference>
<keyword evidence="2" id="KW-0964">Secreted</keyword>
<proteinExistence type="predicted"/>
<dbReference type="Pfam" id="PF01835">
    <property type="entry name" value="MG2"/>
    <property type="match status" value="1"/>
</dbReference>
<evidence type="ECO:0000256" key="1">
    <source>
        <dbReference type="ARBA" id="ARBA00004613"/>
    </source>
</evidence>
<sequence>KGKNRGRDLSSPTIEKYRGEGPIKPLLLLSPRQNRKSKRSNTMKSITVLILLLIGIVGGLAENRFFVFAPNVFHLGVKEKVFVQMEGAYLEIPVKLYLETEKGLLMSEKVDAVHDEGKKTTTVELMIRRDDWIKFLEERSNQHNPPYLNLIAEDSYVDPKTNPNHRKMTRVLVLHRRGYIFIQTDQPIYNPTQRVQYRIFTLDHMLRPNEEPIFISVINAAGSTVMKSSRVAPGGIYRAQFSVPSVSKMGIWKIKAHYGDDQQHAAVREFKVQKFVLPSFDVNIATEQRYILLNDATLDFTISAMYTYGEKVKGAYHCQFGVVTKSTNRPDLIRGLELMGSVQDGAAKVTIGLEQINSQLKAKQNQTLSDLWKKGSQIYFGVFVTNIQSGEIQEAEVHLPILSQRYTIDLSRTRSHFIPGFPLDVVAVISHPDGSPAAGMNVNIKALEESREYLTNQEGMVFTTFNIQQKDSLTVEAEVSVGDQQERKTIKRAVSPTNSFLYMATSYKLYSVKDVLKITFSTVNAPSTGHIYYMVISRGIIVNNGALKIGVLGEISLQITAELLPSFRVVGYYYNANGDIIADSIWVDVRDECEITVKVKQEGSSEPGKIPALHFDLHGQRAKVALLAVDKAFYALNYANKLTAKQVFSTMTSYDLGCSSGGGNDSLSAVVDAGLSFVSKSKSKSRQDFKCNSESARPRRSADAQQKLKDLISESNFDAEAQECCSQGFSVIPMKRTCEERRRRVLLVKGNETCADAFLICCKEAEKLIKEKMLENAQSGFGRTATTADIEEFFLNAASQYIRRFFPPSFAFTEFDVNGKKRHSLALPDSITTWEVQVVTLSATTGFCVVKPYEIKAFKKAFVSLRLPYTVKKYEQMSISPVIYNYADEEIQVAVHMEQTEGLCSPASATTSSFVNITVGSHSSQFVSFSVVPMKTGSLPIKIRLYDIEKEWGIDAIEKKLNVLTEGKVEREEITKVIKLDEGSSKTLPIDGTLPGERVPDSGYNIFVSVEGDGFENSYARKLLSPETVSQMIKLPRGCLEQTLTNLTPTIFALRYLDLSDQWFGLPPGKRDEALYNVETGYRWIIEYHRNKLNRFDSSYKSFSSVPYSNWATALVVKILSLIAERQNATVGLLGRPADLVPEEEIWQSVNYLVSQQQDDGSFPDPNPVLHRNMLGGADPDASMTAFITLALNWARGFLTSDNQPKVRKSILEATSFLQTKFSDLEHPYAVAISAYCLSVCLPQDADRSFAWKKLQSMATKTEDDCYLWTNNPSPQNQKKSDAITIVTTAYALLTAVAVDDMEWAAQIACWLSTQENYFGGFRSTQDTVVALEALSEYELKRPKRPDSKIKAQFTVKGRNEVVEIKLESGKEKVEIDLKTAKAYHLLDPEYTCDGLSISVAVEGKVKYTAKILENYDYNYDYDANDERGERVPDSVSEWFDTGRRNRRDLENNVNSENFVTYTVCVRLGPNSNLTGMAIADITLLSGFMAIERDLDRLMEPPEQYITHYELSYGKVLIYFNQLFEREECFSFDAEQTVQIGLLQPVPAVFYDYYEPNRKCTVFYAAPKRSRMVSKLCSGDVCQCAERPCHKLQDTFKKYKVGTSSKATRMDHACFFPTVDYAYIVTVHSVSVKSNFELYKTNVTEVLKFNGDMHVSKNAVRVFAKRLHCKGQLDLGKQYLIMGKDGATTDLDGQMQYLLESNTWVEQKPLAEDCKKSAHRRACTQFDEFVNEYKLDGCTQ</sequence>
<dbReference type="PROSITE" id="PS50189">
    <property type="entry name" value="NTR"/>
    <property type="match status" value="1"/>
</dbReference>
<dbReference type="SUPFAM" id="SSF48239">
    <property type="entry name" value="Terpenoid cyclases/Protein prenyltransferases"/>
    <property type="match status" value="1"/>
</dbReference>
<dbReference type="SMART" id="SM00104">
    <property type="entry name" value="ANATO"/>
    <property type="match status" value="1"/>
</dbReference>
<accession>A0A8S4BV68</accession>
<dbReference type="CDD" id="cd02896">
    <property type="entry name" value="complement_C3_C4_C5"/>
    <property type="match status" value="1"/>
</dbReference>
<evidence type="ECO:0000259" key="5">
    <source>
        <dbReference type="PROSITE" id="PS01178"/>
    </source>
</evidence>
<dbReference type="GO" id="GO:0005615">
    <property type="term" value="C:extracellular space"/>
    <property type="evidence" value="ECO:0007669"/>
    <property type="project" value="InterPro"/>
</dbReference>
<dbReference type="SMART" id="SM01419">
    <property type="entry name" value="Thiol-ester_cl"/>
    <property type="match status" value="1"/>
</dbReference>
<dbReference type="Pfam" id="PF01759">
    <property type="entry name" value="NTR"/>
    <property type="match status" value="1"/>
</dbReference>
<dbReference type="InterPro" id="IPR040839">
    <property type="entry name" value="MG4"/>
</dbReference>
<comment type="caution">
    <text evidence="7">The sequence shown here is derived from an EMBL/GenBank/DDBJ whole genome shotgun (WGS) entry which is preliminary data.</text>
</comment>
<dbReference type="Pfam" id="PF01821">
    <property type="entry name" value="ANATO"/>
    <property type="match status" value="1"/>
</dbReference>
<dbReference type="FunFam" id="2.60.40.690:FF:000002">
    <property type="entry name" value="Complement C4 isoform-A"/>
    <property type="match status" value="1"/>
</dbReference>
<protein>
    <submittedName>
        <fullName evidence="7">(Atlantic silverside) hypothetical protein</fullName>
    </submittedName>
</protein>
<dbReference type="Gene3D" id="1.20.91.20">
    <property type="entry name" value="Anaphylotoxins (complement system)"/>
    <property type="match status" value="1"/>
</dbReference>
<dbReference type="Pfam" id="PF07703">
    <property type="entry name" value="A2M_BRD"/>
    <property type="match status" value="1"/>
</dbReference>
<dbReference type="EMBL" id="CAJRST010038888">
    <property type="protein sequence ID" value="CAG6015653.1"/>
    <property type="molecule type" value="Genomic_DNA"/>
</dbReference>
<dbReference type="PANTHER" id="PTHR11412">
    <property type="entry name" value="MACROGLOBULIN / COMPLEMENT"/>
    <property type="match status" value="1"/>
</dbReference>
<dbReference type="Pfam" id="PF00207">
    <property type="entry name" value="A2M"/>
    <property type="match status" value="1"/>
</dbReference>
<feature type="transmembrane region" description="Helical" evidence="4">
    <location>
        <begin position="42"/>
        <end position="61"/>
    </location>
</feature>
<name>A0A8S4BV68_9TELE</name>
<dbReference type="Gene3D" id="2.60.40.1940">
    <property type="match status" value="1"/>
</dbReference>
<dbReference type="GO" id="GO:0006956">
    <property type="term" value="P:complement activation"/>
    <property type="evidence" value="ECO:0007669"/>
    <property type="project" value="TreeGrafter"/>
</dbReference>
<dbReference type="GO" id="GO:0004866">
    <property type="term" value="F:endopeptidase inhibitor activity"/>
    <property type="evidence" value="ECO:0007669"/>
    <property type="project" value="InterPro"/>
</dbReference>
<dbReference type="InterPro" id="IPR036595">
    <property type="entry name" value="A-macroglobulin_rcpt-bd_sf"/>
</dbReference>
<evidence type="ECO:0000256" key="4">
    <source>
        <dbReference type="SAM" id="Phobius"/>
    </source>
</evidence>
<dbReference type="FunFam" id="2.60.40.10:FF:000155">
    <property type="entry name" value="complement C3 isoform X1"/>
    <property type="match status" value="1"/>
</dbReference>
<dbReference type="SUPFAM" id="SSF50242">
    <property type="entry name" value="TIMP-like"/>
    <property type="match status" value="1"/>
</dbReference>
<dbReference type="CDD" id="cd00017">
    <property type="entry name" value="ANATO"/>
    <property type="match status" value="1"/>
</dbReference>
<dbReference type="SMART" id="SM01361">
    <property type="entry name" value="A2M_recep"/>
    <property type="match status" value="1"/>
</dbReference>
<feature type="domain" description="NTR" evidence="6">
    <location>
        <begin position="1589"/>
        <end position="1738"/>
    </location>
</feature>
<dbReference type="Proteomes" id="UP000677803">
    <property type="component" value="Unassembled WGS sequence"/>
</dbReference>
<dbReference type="InterPro" id="IPR050473">
    <property type="entry name" value="A2M/Complement_sys"/>
</dbReference>